<dbReference type="Pfam" id="PF00512">
    <property type="entry name" value="HisKA"/>
    <property type="match status" value="1"/>
</dbReference>
<evidence type="ECO:0000256" key="9">
    <source>
        <dbReference type="ARBA" id="ARBA00023136"/>
    </source>
</evidence>
<evidence type="ECO:0000256" key="7">
    <source>
        <dbReference type="ARBA" id="ARBA00022777"/>
    </source>
</evidence>
<feature type="domain" description="Histidine kinase" evidence="11">
    <location>
        <begin position="724"/>
        <end position="944"/>
    </location>
</feature>
<keyword evidence="6 10" id="KW-0812">Transmembrane</keyword>
<reference evidence="13 14" key="1">
    <citation type="submission" date="2023-08" db="EMBL/GenBank/DDBJ databases">
        <title>Rhodoferax potami sp. nov. and Rhodoferax mekongensis sp. nov., isolated from the Mekong River in Thailand.</title>
        <authorList>
            <person name="Kitikhun S."/>
            <person name="Charoenyingcharoen P."/>
            <person name="Siriarchawattana P."/>
            <person name="Likhitrattanapisal S."/>
            <person name="Nilsakha T."/>
            <person name="Chanpet A."/>
            <person name="Rattanawaree P."/>
            <person name="Ingsriswang S."/>
        </authorList>
    </citation>
    <scope>NUCLEOTIDE SEQUENCE [LARGE SCALE GENOMIC DNA]</scope>
    <source>
        <strain evidence="13 14">TBRC 17307</strain>
    </source>
</reference>
<dbReference type="InterPro" id="IPR006189">
    <property type="entry name" value="CHASE_dom"/>
</dbReference>
<comment type="catalytic activity">
    <reaction evidence="1">
        <text>ATP + protein L-histidine = ADP + protein N-phospho-L-histidine.</text>
        <dbReference type="EC" id="2.7.13.3"/>
    </reaction>
</comment>
<dbReference type="InterPro" id="IPR036890">
    <property type="entry name" value="HATPase_C_sf"/>
</dbReference>
<dbReference type="PANTHER" id="PTHR42878">
    <property type="entry name" value="TWO-COMPONENT HISTIDINE KINASE"/>
    <property type="match status" value="1"/>
</dbReference>
<gene>
    <name evidence="13" type="ORF">RAN89_11355</name>
</gene>
<evidence type="ECO:0000259" key="11">
    <source>
        <dbReference type="PROSITE" id="PS50109"/>
    </source>
</evidence>
<organism evidence="13 14">
    <name type="scientific">Rhodoferax mekongensis</name>
    <dbReference type="NCBI Taxonomy" id="3068341"/>
    <lineage>
        <taxon>Bacteria</taxon>
        <taxon>Pseudomonadati</taxon>
        <taxon>Pseudomonadota</taxon>
        <taxon>Betaproteobacteria</taxon>
        <taxon>Burkholderiales</taxon>
        <taxon>Comamonadaceae</taxon>
        <taxon>Rhodoferax</taxon>
    </lineage>
</organism>
<dbReference type="Gene3D" id="1.10.287.130">
    <property type="match status" value="1"/>
</dbReference>
<evidence type="ECO:0000256" key="6">
    <source>
        <dbReference type="ARBA" id="ARBA00022692"/>
    </source>
</evidence>
<feature type="transmembrane region" description="Helical" evidence="10">
    <location>
        <begin position="136"/>
        <end position="156"/>
    </location>
</feature>
<keyword evidence="8 10" id="KW-1133">Transmembrane helix</keyword>
<name>A0ABZ0AV88_9BURK</name>
<dbReference type="SMART" id="SM01079">
    <property type="entry name" value="CHASE"/>
    <property type="match status" value="1"/>
</dbReference>
<feature type="transmembrane region" description="Helical" evidence="10">
    <location>
        <begin position="208"/>
        <end position="228"/>
    </location>
</feature>
<evidence type="ECO:0000256" key="1">
    <source>
        <dbReference type="ARBA" id="ARBA00000085"/>
    </source>
</evidence>
<dbReference type="Pfam" id="PF03924">
    <property type="entry name" value="CHASE"/>
    <property type="match status" value="1"/>
</dbReference>
<dbReference type="RefSeq" id="WP_313866411.1">
    <property type="nucleotide sequence ID" value="NZ_CP132507.1"/>
</dbReference>
<dbReference type="SMART" id="SM00388">
    <property type="entry name" value="HisKA"/>
    <property type="match status" value="1"/>
</dbReference>
<evidence type="ECO:0000256" key="10">
    <source>
        <dbReference type="SAM" id="Phobius"/>
    </source>
</evidence>
<dbReference type="PANTHER" id="PTHR42878:SF12">
    <property type="entry name" value="SENSOR HISTIDINE KINASE YCBM"/>
    <property type="match status" value="1"/>
</dbReference>
<feature type="transmembrane region" description="Helical" evidence="10">
    <location>
        <begin position="98"/>
        <end position="124"/>
    </location>
</feature>
<evidence type="ECO:0000313" key="13">
    <source>
        <dbReference type="EMBL" id="WNO03518.1"/>
    </source>
</evidence>
<accession>A0ABZ0AV88</accession>
<keyword evidence="4" id="KW-0597">Phosphoprotein</keyword>
<evidence type="ECO:0000259" key="12">
    <source>
        <dbReference type="PROSITE" id="PS50839"/>
    </source>
</evidence>
<dbReference type="EMBL" id="CP132507">
    <property type="protein sequence ID" value="WNO03518.1"/>
    <property type="molecule type" value="Genomic_DNA"/>
</dbReference>
<dbReference type="InterPro" id="IPR036097">
    <property type="entry name" value="HisK_dim/P_sf"/>
</dbReference>
<dbReference type="Gene3D" id="3.30.450.350">
    <property type="entry name" value="CHASE domain"/>
    <property type="match status" value="1"/>
</dbReference>
<keyword evidence="14" id="KW-1185">Reference proteome</keyword>
<dbReference type="SUPFAM" id="SSF55874">
    <property type="entry name" value="ATPase domain of HSP90 chaperone/DNA topoisomerase II/histidine kinase"/>
    <property type="match status" value="1"/>
</dbReference>
<dbReference type="InterPro" id="IPR005467">
    <property type="entry name" value="His_kinase_dom"/>
</dbReference>
<evidence type="ECO:0000256" key="8">
    <source>
        <dbReference type="ARBA" id="ARBA00022989"/>
    </source>
</evidence>
<dbReference type="Pfam" id="PF02518">
    <property type="entry name" value="HATPase_c"/>
    <property type="match status" value="1"/>
</dbReference>
<comment type="subcellular location">
    <subcellularLocation>
        <location evidence="2">Membrane</location>
    </subcellularLocation>
</comment>
<dbReference type="InterPro" id="IPR003594">
    <property type="entry name" value="HATPase_dom"/>
</dbReference>
<sequence length="945" mass="103112">MSTTNIAGLTVGKPAAWLMALPPLAANAVCALAYVLVATLVHLLFALPNPLLVAGTAASGVAVAGALMCGRKVLPGLWLARLVWDLWLMEGTSGSSEWALASLGACALVLQTEVARVAVLALQILPSKLRRLRKSLWICGAGLLATSAGAALYLLVLSQMQEAAAVQHWGLQAAGLLLPEWAGIALLLPLTILWLQDDAWREPRKWRVSTLVALGAALTLGVTARAVWMDEQQTLARLRDSNTALAQRLDADFRSAHQAVQILQSHLRNAPRETAAQFSDVAAAIQASHPHVQALSWNPLIPHEQRHQFEQRLRTEYGPQAALVDRTTDGTLMPSRRADFYVAVEHIAPLEKNRAALGLNIHANPARRAAIDQALRSGEPAITPRIQLVQETGKSWGALYLSPVAPAGPQTNTDPKPTPVGFAVAVLRMEDIVDSAVESLRFANFRLASGEAPRRQVVHYQFVDQNEPAETQALFEDGQAAKPPMRGLLHNASLLSLPVPAPVSQTIRFADRSYALQATPSGDFWQGELSRAPFFALGTGILLTWLTLAASLMLTGSTQLLTIAVERRTRQLQEADAALQTTNLRLQHQSLQLRSVLEAMDQGYMGFDADGVLVLSNDKSFDLIAMPPGEERESYLTVARHIGRNFQLAQAQALSVAQSMLSVRNNKEHHVYRDLVPVKPDSVASYLDMRVHTFEDPTLRTIVLLHDTTPEMQLERSKSQFMSFAAHEIRTPLTVIHGYADLLATRTLNADSVKEMGLQILRKSQGLNQLLQRMLDLSELDMNGLDIKRTRITDLGALCAMAARGIQIPEDREPPVVQHMDPIPWCRVDPVAITMAVTELLHNAYAFSPAGTPVTIHVGPLNEDVDNPGGVRIRISDQGQGMTHEVQQHIFERFYRADSSGKHPGFGLGLSTAKLIADLHKAQLHIESTPQQGTVVTIDIPQGDV</sequence>
<dbReference type="CDD" id="cd00082">
    <property type="entry name" value="HisKA"/>
    <property type="match status" value="1"/>
</dbReference>
<dbReference type="PRINTS" id="PR00344">
    <property type="entry name" value="BCTRLSENSOR"/>
</dbReference>
<proteinExistence type="predicted"/>
<keyword evidence="7" id="KW-0418">Kinase</keyword>
<dbReference type="Proteomes" id="UP001302257">
    <property type="component" value="Chromosome"/>
</dbReference>
<evidence type="ECO:0000313" key="14">
    <source>
        <dbReference type="Proteomes" id="UP001302257"/>
    </source>
</evidence>
<dbReference type="CDD" id="cd00075">
    <property type="entry name" value="HATPase"/>
    <property type="match status" value="1"/>
</dbReference>
<dbReference type="InterPro" id="IPR004358">
    <property type="entry name" value="Sig_transdc_His_kin-like_C"/>
</dbReference>
<keyword evidence="9 10" id="KW-0472">Membrane</keyword>
<dbReference type="SUPFAM" id="SSF47384">
    <property type="entry name" value="Homodimeric domain of signal transducing histidine kinase"/>
    <property type="match status" value="1"/>
</dbReference>
<evidence type="ECO:0000256" key="4">
    <source>
        <dbReference type="ARBA" id="ARBA00022553"/>
    </source>
</evidence>
<dbReference type="EC" id="2.7.13.3" evidence="3"/>
<dbReference type="PROSITE" id="PS50839">
    <property type="entry name" value="CHASE"/>
    <property type="match status" value="1"/>
</dbReference>
<evidence type="ECO:0000256" key="3">
    <source>
        <dbReference type="ARBA" id="ARBA00012438"/>
    </source>
</evidence>
<dbReference type="SMART" id="SM00387">
    <property type="entry name" value="HATPase_c"/>
    <property type="match status" value="1"/>
</dbReference>
<dbReference type="InterPro" id="IPR003661">
    <property type="entry name" value="HisK_dim/P_dom"/>
</dbReference>
<feature type="domain" description="CHASE" evidence="12">
    <location>
        <begin position="269"/>
        <end position="440"/>
    </location>
</feature>
<evidence type="ECO:0000256" key="5">
    <source>
        <dbReference type="ARBA" id="ARBA00022679"/>
    </source>
</evidence>
<evidence type="ECO:0000256" key="2">
    <source>
        <dbReference type="ARBA" id="ARBA00004370"/>
    </source>
</evidence>
<dbReference type="Gene3D" id="3.30.565.10">
    <property type="entry name" value="Histidine kinase-like ATPase, C-terminal domain"/>
    <property type="match status" value="1"/>
</dbReference>
<keyword evidence="5" id="KW-0808">Transferase</keyword>
<dbReference type="PROSITE" id="PS50109">
    <property type="entry name" value="HIS_KIN"/>
    <property type="match status" value="1"/>
</dbReference>
<feature type="transmembrane region" description="Helical" evidence="10">
    <location>
        <begin position="24"/>
        <end position="45"/>
    </location>
</feature>
<feature type="transmembrane region" description="Helical" evidence="10">
    <location>
        <begin position="176"/>
        <end position="196"/>
    </location>
</feature>
<feature type="transmembrane region" description="Helical" evidence="10">
    <location>
        <begin position="52"/>
        <end position="78"/>
    </location>
</feature>
<protein>
    <recommendedName>
        <fullName evidence="3">histidine kinase</fullName>
        <ecNumber evidence="3">2.7.13.3</ecNumber>
    </recommendedName>
</protein>
<dbReference type="InterPro" id="IPR042240">
    <property type="entry name" value="CHASE_sf"/>
</dbReference>
<dbReference type="InterPro" id="IPR050351">
    <property type="entry name" value="BphY/WalK/GraS-like"/>
</dbReference>